<dbReference type="GO" id="GO:0008270">
    <property type="term" value="F:zinc ion binding"/>
    <property type="evidence" value="ECO:0007669"/>
    <property type="project" value="UniProtKB-KW"/>
</dbReference>
<feature type="domain" description="HAT C-terminal dimerisation" evidence="6">
    <location>
        <begin position="421"/>
        <end position="490"/>
    </location>
</feature>
<keyword evidence="5" id="KW-0539">Nucleus</keyword>
<evidence type="ECO:0000313" key="7">
    <source>
        <dbReference type="EMBL" id="KAF0724251.1"/>
    </source>
</evidence>
<dbReference type="PANTHER" id="PTHR46481">
    <property type="entry name" value="ZINC FINGER BED DOMAIN-CONTAINING PROTEIN 4"/>
    <property type="match status" value="1"/>
</dbReference>
<keyword evidence="2" id="KW-0479">Metal-binding</keyword>
<dbReference type="AlphaFoldDB" id="A0A6G0WA69"/>
<dbReference type="EMBL" id="VJMJ01000275">
    <property type="protein sequence ID" value="KAF0724251.1"/>
    <property type="molecule type" value="Genomic_DNA"/>
</dbReference>
<gene>
    <name evidence="7" type="ORF">Ae201684_017031</name>
</gene>
<keyword evidence="4" id="KW-0862">Zinc</keyword>
<reference evidence="7 8" key="1">
    <citation type="submission" date="2019-07" db="EMBL/GenBank/DDBJ databases">
        <title>Genomics analysis of Aphanomyces spp. identifies a new class of oomycete effector associated with host adaptation.</title>
        <authorList>
            <person name="Gaulin E."/>
        </authorList>
    </citation>
    <scope>NUCLEOTIDE SEQUENCE [LARGE SCALE GENOMIC DNA]</scope>
    <source>
        <strain evidence="7 8">ATCC 201684</strain>
    </source>
</reference>
<dbReference type="InterPro" id="IPR052035">
    <property type="entry name" value="ZnF_BED_domain_contain"/>
</dbReference>
<comment type="caution">
    <text evidence="7">The sequence shown here is derived from an EMBL/GenBank/DDBJ whole genome shotgun (WGS) entry which is preliminary data.</text>
</comment>
<dbReference type="Pfam" id="PF05699">
    <property type="entry name" value="Dimer_Tnp_hAT"/>
    <property type="match status" value="1"/>
</dbReference>
<dbReference type="Proteomes" id="UP000481153">
    <property type="component" value="Unassembled WGS sequence"/>
</dbReference>
<sequence length="496" mass="55628">MKMSKATKKLDMYDNSKTRSNSTCINGAISGPAHSSVKRMKQSRISDSMESARVVAAARKVSESFDHADQEDSLMHILSLCMLYALGMRENTSKGEVSTPGGPFPQGPILIDKLRSLAAFFEAPQRSHKLDKVKTEFRLPNIRAHVDAPTRIGFVSSLLSSSLLNEYAYKMYFETYPDDKVDVFRSISSDDWELAAELEGIMNALAAFNLGEVQTEKVSASFSFLLLHEATSVVRASAVNCFTRVRPEKSSNVANWPRRAVDVDSLSSHALCCLRRLNHQVDIRLPKPSMNQHKAMLLDPRVKSIVVPEYSSDRDEAIEQLLVEHRSVYARLALKQGPTTPPATTMAGELDAGDEAICDDVDEFAVPRPRENFNPPSTSLFLLELEADEVWRKWAAFEVSWERYTTADVVKTGSHGCMYDVWKLYKEIDVLAWYRDVGVTAFPSIAILARTYLAKPMSNAFQERFFSTAGHVVNTKRTRLDSSRAEKLQILMHANK</sequence>
<proteinExistence type="predicted"/>
<evidence type="ECO:0000256" key="4">
    <source>
        <dbReference type="ARBA" id="ARBA00022833"/>
    </source>
</evidence>
<comment type="subcellular location">
    <subcellularLocation>
        <location evidence="1">Nucleus</location>
    </subcellularLocation>
</comment>
<protein>
    <recommendedName>
        <fullName evidence="6">HAT C-terminal dimerisation domain-containing protein</fullName>
    </recommendedName>
</protein>
<dbReference type="GO" id="GO:0046983">
    <property type="term" value="F:protein dimerization activity"/>
    <property type="evidence" value="ECO:0007669"/>
    <property type="project" value="InterPro"/>
</dbReference>
<dbReference type="InterPro" id="IPR008906">
    <property type="entry name" value="HATC_C_dom"/>
</dbReference>
<dbReference type="GO" id="GO:0005634">
    <property type="term" value="C:nucleus"/>
    <property type="evidence" value="ECO:0007669"/>
    <property type="project" value="UniProtKB-SubCell"/>
</dbReference>
<dbReference type="PANTHER" id="PTHR46481:SF10">
    <property type="entry name" value="ZINC FINGER BED DOMAIN-CONTAINING PROTEIN 39"/>
    <property type="match status" value="1"/>
</dbReference>
<keyword evidence="8" id="KW-1185">Reference proteome</keyword>
<accession>A0A6G0WA69</accession>
<evidence type="ECO:0000256" key="2">
    <source>
        <dbReference type="ARBA" id="ARBA00022723"/>
    </source>
</evidence>
<evidence type="ECO:0000313" key="8">
    <source>
        <dbReference type="Proteomes" id="UP000481153"/>
    </source>
</evidence>
<dbReference type="InterPro" id="IPR012337">
    <property type="entry name" value="RNaseH-like_sf"/>
</dbReference>
<name>A0A6G0WA69_9STRA</name>
<evidence type="ECO:0000256" key="3">
    <source>
        <dbReference type="ARBA" id="ARBA00022771"/>
    </source>
</evidence>
<organism evidence="7 8">
    <name type="scientific">Aphanomyces euteiches</name>
    <dbReference type="NCBI Taxonomy" id="100861"/>
    <lineage>
        <taxon>Eukaryota</taxon>
        <taxon>Sar</taxon>
        <taxon>Stramenopiles</taxon>
        <taxon>Oomycota</taxon>
        <taxon>Saprolegniomycetes</taxon>
        <taxon>Saprolegniales</taxon>
        <taxon>Verrucalvaceae</taxon>
        <taxon>Aphanomyces</taxon>
    </lineage>
</organism>
<evidence type="ECO:0000259" key="6">
    <source>
        <dbReference type="Pfam" id="PF05699"/>
    </source>
</evidence>
<dbReference type="VEuPathDB" id="FungiDB:AeMF1_006016"/>
<evidence type="ECO:0000256" key="1">
    <source>
        <dbReference type="ARBA" id="ARBA00004123"/>
    </source>
</evidence>
<dbReference type="SUPFAM" id="SSF53098">
    <property type="entry name" value="Ribonuclease H-like"/>
    <property type="match status" value="1"/>
</dbReference>
<keyword evidence="3" id="KW-0863">Zinc-finger</keyword>
<evidence type="ECO:0000256" key="5">
    <source>
        <dbReference type="ARBA" id="ARBA00023242"/>
    </source>
</evidence>